<dbReference type="InterPro" id="IPR023298">
    <property type="entry name" value="ATPase_P-typ_TM_dom_sf"/>
</dbReference>
<dbReference type="NCBIfam" id="TIGR01512">
    <property type="entry name" value="ATPase-IB2_Cd"/>
    <property type="match status" value="1"/>
</dbReference>
<protein>
    <recommendedName>
        <fullName evidence="8">P-type Zn(2+) transporter</fullName>
        <ecNumber evidence="8">7.2.2.12</ecNumber>
    </recommendedName>
</protein>
<dbReference type="NCBIfam" id="TIGR01525">
    <property type="entry name" value="ATPase-IB_hvy"/>
    <property type="match status" value="1"/>
</dbReference>
<feature type="transmembrane region" description="Helical" evidence="10">
    <location>
        <begin position="279"/>
        <end position="299"/>
    </location>
</feature>
<dbReference type="PROSITE" id="PS00154">
    <property type="entry name" value="ATPASE_E1_E2"/>
    <property type="match status" value="1"/>
</dbReference>
<keyword evidence="4 10" id="KW-0479">Metal-binding</keyword>
<dbReference type="InterPro" id="IPR036412">
    <property type="entry name" value="HAD-like_sf"/>
</dbReference>
<dbReference type="Gene3D" id="3.40.1110.10">
    <property type="entry name" value="Calcium-transporting ATPase, cytoplasmic domain N"/>
    <property type="match status" value="1"/>
</dbReference>
<evidence type="ECO:0000259" key="11">
    <source>
        <dbReference type="Pfam" id="PF00122"/>
    </source>
</evidence>
<name>A0A364XWU2_9BACT</name>
<dbReference type="InterPro" id="IPR018303">
    <property type="entry name" value="ATPase_P-typ_P_site"/>
</dbReference>
<dbReference type="RefSeq" id="WP_112749944.1">
    <property type="nucleotide sequence ID" value="NZ_QMFY01000025.1"/>
</dbReference>
<dbReference type="InterPro" id="IPR059000">
    <property type="entry name" value="ATPase_P-type_domA"/>
</dbReference>
<evidence type="ECO:0000256" key="6">
    <source>
        <dbReference type="ARBA" id="ARBA00022989"/>
    </source>
</evidence>
<evidence type="ECO:0000313" key="12">
    <source>
        <dbReference type="EMBL" id="RAV97881.1"/>
    </source>
</evidence>
<accession>A0A364XWU2</accession>
<dbReference type="SUPFAM" id="SSF81653">
    <property type="entry name" value="Calcium ATPase, transduction domain A"/>
    <property type="match status" value="1"/>
</dbReference>
<keyword evidence="5" id="KW-1278">Translocase</keyword>
<evidence type="ECO:0000256" key="4">
    <source>
        <dbReference type="ARBA" id="ARBA00022723"/>
    </source>
</evidence>
<dbReference type="Pfam" id="PF00702">
    <property type="entry name" value="Hydrolase"/>
    <property type="match status" value="1"/>
</dbReference>
<dbReference type="GO" id="GO:0016887">
    <property type="term" value="F:ATP hydrolysis activity"/>
    <property type="evidence" value="ECO:0007669"/>
    <property type="project" value="InterPro"/>
</dbReference>
<comment type="catalytic activity">
    <reaction evidence="9">
        <text>Zn(2+)(in) + ATP + H2O = Zn(2+)(out) + ADP + phosphate + H(+)</text>
        <dbReference type="Rhea" id="RHEA:20621"/>
        <dbReference type="ChEBI" id="CHEBI:15377"/>
        <dbReference type="ChEBI" id="CHEBI:15378"/>
        <dbReference type="ChEBI" id="CHEBI:29105"/>
        <dbReference type="ChEBI" id="CHEBI:30616"/>
        <dbReference type="ChEBI" id="CHEBI:43474"/>
        <dbReference type="ChEBI" id="CHEBI:456216"/>
        <dbReference type="EC" id="7.2.2.12"/>
    </reaction>
</comment>
<dbReference type="InterPro" id="IPR044492">
    <property type="entry name" value="P_typ_ATPase_HD_dom"/>
</dbReference>
<evidence type="ECO:0000256" key="5">
    <source>
        <dbReference type="ARBA" id="ARBA00022967"/>
    </source>
</evidence>
<dbReference type="GO" id="GO:0015086">
    <property type="term" value="F:cadmium ion transmembrane transporter activity"/>
    <property type="evidence" value="ECO:0007669"/>
    <property type="project" value="TreeGrafter"/>
</dbReference>
<dbReference type="EC" id="7.2.2.12" evidence="8"/>
<evidence type="ECO:0000256" key="3">
    <source>
        <dbReference type="ARBA" id="ARBA00022692"/>
    </source>
</evidence>
<dbReference type="SFLD" id="SFLDG00002">
    <property type="entry name" value="C1.7:_P-type_atpase_like"/>
    <property type="match status" value="1"/>
</dbReference>
<dbReference type="InterPro" id="IPR027256">
    <property type="entry name" value="P-typ_ATPase_IB"/>
</dbReference>
<dbReference type="GO" id="GO:0005886">
    <property type="term" value="C:plasma membrane"/>
    <property type="evidence" value="ECO:0007669"/>
    <property type="project" value="UniProtKB-SubCell"/>
</dbReference>
<evidence type="ECO:0000256" key="10">
    <source>
        <dbReference type="RuleBase" id="RU362081"/>
    </source>
</evidence>
<proteinExistence type="inferred from homology"/>
<dbReference type="InterPro" id="IPR023299">
    <property type="entry name" value="ATPase_P-typ_cyto_dom_N"/>
</dbReference>
<keyword evidence="10" id="KW-0547">Nucleotide-binding</keyword>
<dbReference type="SUPFAM" id="SSF56784">
    <property type="entry name" value="HAD-like"/>
    <property type="match status" value="1"/>
</dbReference>
<dbReference type="InterPro" id="IPR023214">
    <property type="entry name" value="HAD_sf"/>
</dbReference>
<feature type="transmembrane region" description="Helical" evidence="10">
    <location>
        <begin position="607"/>
        <end position="627"/>
    </location>
</feature>
<dbReference type="GO" id="GO:0016463">
    <property type="term" value="F:P-type zinc transporter activity"/>
    <property type="evidence" value="ECO:0007669"/>
    <property type="project" value="UniProtKB-EC"/>
</dbReference>
<dbReference type="SFLD" id="SFLDS00003">
    <property type="entry name" value="Haloacid_Dehalogenase"/>
    <property type="match status" value="1"/>
</dbReference>
<dbReference type="OrthoDB" id="909834at2"/>
<sequence length="659" mass="71161">MSNNSPTEKIHDHCCSADGVGTHGKQGHDHDHAHDHAHGDHSNSSWLQHWKLLVALVMLVALLVLAYGFNIELPKRVGLVVNAVAFLLAGWSVLRLAYRKLLLGDIFNEFVLMSVATLGAFYIGEYTEGVAVMVFYSIGEWFQESAVKRAKASIKALLDIRPDHVTVVRDGSPTRMKPSDVSVGEIIQVKVGEKVGLDGVLISNMATFNSAALTGESMPQTKSSGETVLAGMINLERVIEIKVNALFKDSKLSRILEMVQDATARKSQTQLFISRFAKVYTPIVFFLALALILLPSFIVDGYVFDEWLYRGLVFLVISCPCALVVSIPLGYFGGIGLASRNGILFKGGNFLDVMSKIDTVVMDKTGTLTKGVFKVQRVESVSIHVDEFVRVVAALERASTHPISRAIVAFAGDIDTLKATDVRELAGMGLQGVVNGKVVRAGNLKLLSQYKIDFPSELANEVNSLVAIAIDNEYAGYIVVADEVKDDARDAVENMRAQNLHTVMLSGDKQSVVDQVAKSLRIDQAYGNLLPAEKVDKVQQLKKSGKRIAFVGDGINDAPVVALADVGIAMGGLGSDATIETADVVIQNDQPSKIVTAIKIGKITRDIVWQNIILAMAVKGLVLLLGAGGVANLWEAVIADVGVALLAILNAVRIQRKNV</sequence>
<keyword evidence="6 10" id="KW-1133">Transmembrane helix</keyword>
<gene>
    <name evidence="12" type="primary">cadA</name>
    <name evidence="12" type="ORF">DQQ10_26355</name>
</gene>
<dbReference type="SFLD" id="SFLDF00027">
    <property type="entry name" value="p-type_atpase"/>
    <property type="match status" value="1"/>
</dbReference>
<feature type="transmembrane region" description="Helical" evidence="10">
    <location>
        <begin position="110"/>
        <end position="139"/>
    </location>
</feature>
<comment type="similarity">
    <text evidence="2 10">Belongs to the cation transport ATPase (P-type) (TC 3.A.3) family. Type IB subfamily.</text>
</comment>
<keyword evidence="3 10" id="KW-0812">Transmembrane</keyword>
<feature type="transmembrane region" description="Helical" evidence="10">
    <location>
        <begin position="311"/>
        <end position="332"/>
    </location>
</feature>
<dbReference type="InterPro" id="IPR008250">
    <property type="entry name" value="ATPase_P-typ_transduc_dom_A_sf"/>
</dbReference>
<keyword evidence="10" id="KW-0067">ATP-binding</keyword>
<evidence type="ECO:0000256" key="2">
    <source>
        <dbReference type="ARBA" id="ARBA00006024"/>
    </source>
</evidence>
<reference evidence="12 13" key="1">
    <citation type="submission" date="2018-06" db="EMBL/GenBank/DDBJ databases">
        <title>Chryseolinea flavus sp. nov., a member of the phylum Bacteroidetes isolated from soil.</title>
        <authorList>
            <person name="Li Y."/>
            <person name="Wang J."/>
        </authorList>
    </citation>
    <scope>NUCLEOTIDE SEQUENCE [LARGE SCALE GENOMIC DNA]</scope>
    <source>
        <strain evidence="12 13">SDU1-6</strain>
    </source>
</reference>
<keyword evidence="13" id="KW-1185">Reference proteome</keyword>
<dbReference type="NCBIfam" id="TIGR01494">
    <property type="entry name" value="ATPase_P-type"/>
    <property type="match status" value="1"/>
</dbReference>
<evidence type="ECO:0000313" key="13">
    <source>
        <dbReference type="Proteomes" id="UP000251889"/>
    </source>
</evidence>
<comment type="subcellular location">
    <subcellularLocation>
        <location evidence="10">Cell membrane</location>
    </subcellularLocation>
    <subcellularLocation>
        <location evidence="1">Membrane</location>
    </subcellularLocation>
</comment>
<keyword evidence="10" id="KW-1003">Cell membrane</keyword>
<feature type="domain" description="P-type ATPase A" evidence="11">
    <location>
        <begin position="161"/>
        <end position="260"/>
    </location>
</feature>
<feature type="transmembrane region" description="Helical" evidence="10">
    <location>
        <begin position="633"/>
        <end position="652"/>
    </location>
</feature>
<dbReference type="Gene3D" id="3.40.50.1000">
    <property type="entry name" value="HAD superfamily/HAD-like"/>
    <property type="match status" value="1"/>
</dbReference>
<evidence type="ECO:0000256" key="7">
    <source>
        <dbReference type="ARBA" id="ARBA00023136"/>
    </source>
</evidence>
<evidence type="ECO:0000256" key="1">
    <source>
        <dbReference type="ARBA" id="ARBA00004370"/>
    </source>
</evidence>
<dbReference type="AlphaFoldDB" id="A0A364XWU2"/>
<dbReference type="PANTHER" id="PTHR48085">
    <property type="entry name" value="CADMIUM/ZINC-TRANSPORTING ATPASE HMA2-RELATED"/>
    <property type="match status" value="1"/>
</dbReference>
<dbReference type="Gene3D" id="2.70.150.10">
    <property type="entry name" value="Calcium-transporting ATPase, cytoplasmic transduction domain A"/>
    <property type="match status" value="1"/>
</dbReference>
<feature type="transmembrane region" description="Helical" evidence="10">
    <location>
        <begin position="77"/>
        <end position="98"/>
    </location>
</feature>
<dbReference type="SUPFAM" id="SSF81665">
    <property type="entry name" value="Calcium ATPase, transmembrane domain M"/>
    <property type="match status" value="1"/>
</dbReference>
<dbReference type="InterPro" id="IPR001757">
    <property type="entry name" value="P_typ_ATPase"/>
</dbReference>
<keyword evidence="12" id="KW-0378">Hydrolase</keyword>
<evidence type="ECO:0000256" key="9">
    <source>
        <dbReference type="ARBA" id="ARBA00047308"/>
    </source>
</evidence>
<dbReference type="InterPro" id="IPR051014">
    <property type="entry name" value="Cation_Transport_ATPase_IB"/>
</dbReference>
<dbReference type="EMBL" id="QMFY01000025">
    <property type="protein sequence ID" value="RAV97881.1"/>
    <property type="molecule type" value="Genomic_DNA"/>
</dbReference>
<dbReference type="GO" id="GO:0046872">
    <property type="term" value="F:metal ion binding"/>
    <property type="evidence" value="ECO:0007669"/>
    <property type="project" value="UniProtKB-KW"/>
</dbReference>
<feature type="transmembrane region" description="Helical" evidence="10">
    <location>
        <begin position="52"/>
        <end position="70"/>
    </location>
</feature>
<evidence type="ECO:0000256" key="8">
    <source>
        <dbReference type="ARBA" id="ARBA00039097"/>
    </source>
</evidence>
<dbReference type="PRINTS" id="PR00119">
    <property type="entry name" value="CATATPASE"/>
</dbReference>
<dbReference type="PRINTS" id="PR00941">
    <property type="entry name" value="CDATPASE"/>
</dbReference>
<dbReference type="Proteomes" id="UP000251889">
    <property type="component" value="Unassembled WGS sequence"/>
</dbReference>
<organism evidence="12 13">
    <name type="scientific">Pseudochryseolinea flava</name>
    <dbReference type="NCBI Taxonomy" id="2059302"/>
    <lineage>
        <taxon>Bacteria</taxon>
        <taxon>Pseudomonadati</taxon>
        <taxon>Bacteroidota</taxon>
        <taxon>Cytophagia</taxon>
        <taxon>Cytophagales</taxon>
        <taxon>Fulvivirgaceae</taxon>
        <taxon>Pseudochryseolinea</taxon>
    </lineage>
</organism>
<keyword evidence="7 10" id="KW-0472">Membrane</keyword>
<dbReference type="Pfam" id="PF00122">
    <property type="entry name" value="E1-E2_ATPase"/>
    <property type="match status" value="1"/>
</dbReference>
<dbReference type="PANTHER" id="PTHR48085:SF5">
    <property type="entry name" value="CADMIUM_ZINC-TRANSPORTING ATPASE HMA4-RELATED"/>
    <property type="match status" value="1"/>
</dbReference>
<dbReference type="GO" id="GO:0005524">
    <property type="term" value="F:ATP binding"/>
    <property type="evidence" value="ECO:0007669"/>
    <property type="project" value="UniProtKB-UniRule"/>
</dbReference>
<comment type="caution">
    <text evidence="12">The sequence shown here is derived from an EMBL/GenBank/DDBJ whole genome shotgun (WGS) entry which is preliminary data.</text>
</comment>